<accession>A0A6C0AT80</accession>
<dbReference type="EMBL" id="MN740803">
    <property type="protein sequence ID" value="QHS82511.1"/>
    <property type="molecule type" value="Genomic_DNA"/>
</dbReference>
<proteinExistence type="predicted"/>
<organism evidence="1">
    <name type="scientific">viral metagenome</name>
    <dbReference type="NCBI Taxonomy" id="1070528"/>
    <lineage>
        <taxon>unclassified sequences</taxon>
        <taxon>metagenomes</taxon>
        <taxon>organismal metagenomes</taxon>
    </lineage>
</organism>
<dbReference type="Pfam" id="PF08795">
    <property type="entry name" value="DUF1796"/>
    <property type="match status" value="1"/>
</dbReference>
<name>A0A6C0AT80_9ZZZZ</name>
<dbReference type="InterPro" id="IPR014903">
    <property type="entry name" value="DUF1796"/>
</dbReference>
<reference evidence="1" key="1">
    <citation type="journal article" date="2020" name="Nature">
        <title>Giant virus diversity and host interactions through global metagenomics.</title>
        <authorList>
            <person name="Schulz F."/>
            <person name="Roux S."/>
            <person name="Paez-Espino D."/>
            <person name="Jungbluth S."/>
            <person name="Walsh D.A."/>
            <person name="Denef V.J."/>
            <person name="McMahon K.D."/>
            <person name="Konstantinidis K.T."/>
            <person name="Eloe-Fadrosh E.A."/>
            <person name="Kyrpides N.C."/>
            <person name="Woyke T."/>
        </authorList>
    </citation>
    <scope>NUCLEOTIDE SEQUENCE</scope>
    <source>
        <strain evidence="1">GVMAG-S-1101171-111</strain>
    </source>
</reference>
<protein>
    <submittedName>
        <fullName evidence="1">Uncharacterized protein</fullName>
    </submittedName>
</protein>
<sequence>MNEVGISLGWNCHSASWSADVGIRKRKVDGYTTCPFDKMVTNYKGIVDCLNDDFKHFYDENFIELIKEVKEDEYTIYNNKYNFGFNHESPGHADLYLTENWPEGINHYSNLKARYSKRIDNFRAYLSDPNNFISFIITSWNKTQEDIGDLKLAIEKHYPNLRYKVIIVNDPHGKEYYLKHMRDMRYKETDYEIARLHR</sequence>
<dbReference type="AlphaFoldDB" id="A0A6C0AT80"/>
<evidence type="ECO:0000313" key="1">
    <source>
        <dbReference type="EMBL" id="QHS82511.1"/>
    </source>
</evidence>